<name>A0A1Y0CYH4_9GAMM</name>
<evidence type="ECO:0000256" key="3">
    <source>
        <dbReference type="ARBA" id="ARBA00023239"/>
    </source>
</evidence>
<accession>A0A1Y0CYH4</accession>
<dbReference type="Proteomes" id="UP000243793">
    <property type="component" value="Chromosome"/>
</dbReference>
<evidence type="ECO:0000256" key="2">
    <source>
        <dbReference type="ARBA" id="ARBA00022688"/>
    </source>
</evidence>
<dbReference type="GO" id="GO:0006744">
    <property type="term" value="P:ubiquinone biosynthetic process"/>
    <property type="evidence" value="ECO:0007669"/>
    <property type="project" value="UniProtKB-UniRule"/>
</dbReference>
<organism evidence="5 6">
    <name type="scientific">Oceanisphaera avium</name>
    <dbReference type="NCBI Taxonomy" id="1903694"/>
    <lineage>
        <taxon>Bacteria</taxon>
        <taxon>Pseudomonadati</taxon>
        <taxon>Pseudomonadota</taxon>
        <taxon>Gammaproteobacteria</taxon>
        <taxon>Aeromonadales</taxon>
        <taxon>Aeromonadaceae</taxon>
        <taxon>Oceanisphaera</taxon>
    </lineage>
</organism>
<evidence type="ECO:0000313" key="5">
    <source>
        <dbReference type="EMBL" id="ART80318.1"/>
    </source>
</evidence>
<dbReference type="GO" id="GO:0005829">
    <property type="term" value="C:cytosol"/>
    <property type="evidence" value="ECO:0007669"/>
    <property type="project" value="TreeGrafter"/>
</dbReference>
<keyword evidence="3 4" id="KW-0456">Lyase</keyword>
<comment type="subcellular location">
    <subcellularLocation>
        <location evidence="4">Cytoplasm</location>
    </subcellularLocation>
</comment>
<evidence type="ECO:0000313" key="6">
    <source>
        <dbReference type="Proteomes" id="UP000243793"/>
    </source>
</evidence>
<keyword evidence="1 4" id="KW-0963">Cytoplasm</keyword>
<comment type="similarity">
    <text evidence="4">Belongs to the UbiC family.</text>
</comment>
<keyword evidence="2 4" id="KW-0831">Ubiquinone biosynthesis</keyword>
<dbReference type="Pfam" id="PF04345">
    <property type="entry name" value="Chor_lyase"/>
    <property type="match status" value="1"/>
</dbReference>
<sequence length="184" mass="20601">MKHSNDAHWHWQAHATVDNAALIDWLQDAGSLTVRLRAHCHEFKVQLLKTRAITLTRSQAKWLGSPAGYCREVLLWCDNKPWIYASSLYSAAALNAVPALGGLGNKALGELMFDDPTLTRSPFEYAALARAEYQSLIQSHSHIIPLTQPMPEDLLWARRSVLAIPKAQVLVTELFLPVVCAYQE</sequence>
<feature type="binding site" evidence="4">
    <location>
        <position position="173"/>
    </location>
    <ligand>
        <name>substrate</name>
    </ligand>
</feature>
<comment type="pathway">
    <text evidence="4">Cofactor biosynthesis; ubiquinone biosynthesis.</text>
</comment>
<feature type="binding site" evidence="4">
    <location>
        <position position="71"/>
    </location>
    <ligand>
        <name>substrate</name>
    </ligand>
</feature>
<dbReference type="PANTHER" id="PTHR38683:SF1">
    <property type="entry name" value="CHORISMATE PYRUVATE-LYASE"/>
    <property type="match status" value="1"/>
</dbReference>
<dbReference type="HAMAP" id="MF_01632">
    <property type="entry name" value="UbiC"/>
    <property type="match status" value="1"/>
</dbReference>
<comment type="caution">
    <text evidence="4">Lacks conserved residue(s) required for the propagation of feature annotation.</text>
</comment>
<feature type="binding site" evidence="4">
    <location>
        <position position="108"/>
    </location>
    <ligand>
        <name>substrate</name>
    </ligand>
</feature>
<comment type="catalytic activity">
    <reaction evidence="4">
        <text>chorismate = 4-hydroxybenzoate + pyruvate</text>
        <dbReference type="Rhea" id="RHEA:16505"/>
        <dbReference type="ChEBI" id="CHEBI:15361"/>
        <dbReference type="ChEBI" id="CHEBI:17879"/>
        <dbReference type="ChEBI" id="CHEBI:29748"/>
        <dbReference type="EC" id="4.1.3.40"/>
    </reaction>
</comment>
<dbReference type="SUPFAM" id="SSF64288">
    <property type="entry name" value="Chorismate lyase-like"/>
    <property type="match status" value="1"/>
</dbReference>
<dbReference type="OrthoDB" id="9789493at2"/>
<dbReference type="GO" id="GO:0042866">
    <property type="term" value="P:pyruvate biosynthetic process"/>
    <property type="evidence" value="ECO:0007669"/>
    <property type="project" value="UniProtKB-UniRule"/>
</dbReference>
<evidence type="ECO:0000256" key="4">
    <source>
        <dbReference type="HAMAP-Rule" id="MF_01632"/>
    </source>
</evidence>
<dbReference type="RefSeq" id="WP_086964184.1">
    <property type="nucleotide sequence ID" value="NZ_CP021376.1"/>
</dbReference>
<dbReference type="Gene3D" id="3.40.1410.10">
    <property type="entry name" value="Chorismate lyase-like"/>
    <property type="match status" value="1"/>
</dbReference>
<dbReference type="InterPro" id="IPR028978">
    <property type="entry name" value="Chorismate_lyase_/UTRA_dom_sf"/>
</dbReference>
<dbReference type="EMBL" id="CP021376">
    <property type="protein sequence ID" value="ART80318.1"/>
    <property type="molecule type" value="Genomic_DNA"/>
</dbReference>
<gene>
    <name evidence="4" type="primary">ubiC</name>
    <name evidence="5" type="ORF">CBP12_09310</name>
</gene>
<dbReference type="EC" id="4.1.3.40" evidence="4"/>
<dbReference type="AlphaFoldDB" id="A0A1Y0CYH4"/>
<reference evidence="6" key="1">
    <citation type="submission" date="2017-05" db="EMBL/GenBank/DDBJ databases">
        <authorList>
            <person name="Sung H."/>
        </authorList>
    </citation>
    <scope>NUCLEOTIDE SEQUENCE [LARGE SCALE GENOMIC DNA]</scope>
    <source>
        <strain evidence="6">AMac2203</strain>
    </source>
</reference>
<dbReference type="KEGG" id="ocm:CBP12_09310"/>
<proteinExistence type="inferred from homology"/>
<keyword evidence="4" id="KW-0670">Pyruvate</keyword>
<dbReference type="GO" id="GO:0008813">
    <property type="term" value="F:chorismate lyase activity"/>
    <property type="evidence" value="ECO:0007669"/>
    <property type="project" value="UniProtKB-UniRule"/>
</dbReference>
<evidence type="ECO:0000256" key="1">
    <source>
        <dbReference type="ARBA" id="ARBA00022490"/>
    </source>
</evidence>
<comment type="function">
    <text evidence="4">Removes the pyruvyl group from chorismate, with concomitant aromatization of the ring, to provide 4-hydroxybenzoate (4HB) for the ubiquinone pathway.</text>
</comment>
<protein>
    <recommendedName>
        <fullName evidence="4">Probable chorismate pyruvate-lyase</fullName>
        <shortName evidence="4">CL</shortName>
        <shortName evidence="4">CPL</shortName>
        <ecNumber evidence="4">4.1.3.40</ecNumber>
    </recommendedName>
</protein>
<dbReference type="InterPro" id="IPR007440">
    <property type="entry name" value="Chorismate--pyruvate_lyase"/>
</dbReference>
<keyword evidence="6" id="KW-1185">Reference proteome</keyword>
<dbReference type="PANTHER" id="PTHR38683">
    <property type="entry name" value="CHORISMATE PYRUVATE-LYASE"/>
    <property type="match status" value="1"/>
</dbReference>
<dbReference type="UniPathway" id="UPA00232"/>